<organism evidence="7 8">
    <name type="scientific">Granulosicoccus antarcticus IMCC3135</name>
    <dbReference type="NCBI Taxonomy" id="1192854"/>
    <lineage>
        <taxon>Bacteria</taxon>
        <taxon>Pseudomonadati</taxon>
        <taxon>Pseudomonadota</taxon>
        <taxon>Gammaproteobacteria</taxon>
        <taxon>Chromatiales</taxon>
        <taxon>Granulosicoccaceae</taxon>
        <taxon>Granulosicoccus</taxon>
    </lineage>
</organism>
<dbReference type="KEGG" id="gai:IMCC3135_14450"/>
<feature type="domain" description="6-phosphogluconate dehydrogenase NADP-binding" evidence="5">
    <location>
        <begin position="7"/>
        <end position="167"/>
    </location>
</feature>
<dbReference type="InterPro" id="IPR002204">
    <property type="entry name" value="3-OH-isobutyrate_DH-rel_CS"/>
</dbReference>
<dbReference type="GO" id="GO:0050661">
    <property type="term" value="F:NADP binding"/>
    <property type="evidence" value="ECO:0007669"/>
    <property type="project" value="InterPro"/>
</dbReference>
<dbReference type="GO" id="GO:0016054">
    <property type="term" value="P:organic acid catabolic process"/>
    <property type="evidence" value="ECO:0007669"/>
    <property type="project" value="UniProtKB-ARBA"/>
</dbReference>
<dbReference type="PROSITE" id="PS00895">
    <property type="entry name" value="3_HYDROXYISOBUT_DH"/>
    <property type="match status" value="1"/>
</dbReference>
<reference evidence="7 8" key="1">
    <citation type="submission" date="2016-12" db="EMBL/GenBank/DDBJ databases">
        <authorList>
            <person name="Song W.-J."/>
            <person name="Kurnit D.M."/>
        </authorList>
    </citation>
    <scope>NUCLEOTIDE SEQUENCE [LARGE SCALE GENOMIC DNA]</scope>
    <source>
        <strain evidence="7 8">IMCC3135</strain>
    </source>
</reference>
<dbReference type="OrthoDB" id="9786703at2"/>
<dbReference type="PIRSF" id="PIRSF000103">
    <property type="entry name" value="HIBADH"/>
    <property type="match status" value="1"/>
</dbReference>
<dbReference type="Gene3D" id="3.40.50.720">
    <property type="entry name" value="NAD(P)-binding Rossmann-like Domain"/>
    <property type="match status" value="1"/>
</dbReference>
<keyword evidence="8" id="KW-1185">Reference proteome</keyword>
<evidence type="ECO:0000256" key="1">
    <source>
        <dbReference type="ARBA" id="ARBA00009080"/>
    </source>
</evidence>
<dbReference type="InterPro" id="IPR013328">
    <property type="entry name" value="6PGD_dom2"/>
</dbReference>
<comment type="similarity">
    <text evidence="1">Belongs to the HIBADH-related family.</text>
</comment>
<dbReference type="InterPro" id="IPR029154">
    <property type="entry name" value="HIBADH-like_NADP-bd"/>
</dbReference>
<keyword evidence="3" id="KW-0520">NAD</keyword>
<keyword evidence="2 7" id="KW-0560">Oxidoreductase</keyword>
<evidence type="ECO:0000259" key="6">
    <source>
        <dbReference type="Pfam" id="PF14833"/>
    </source>
</evidence>
<name>A0A2Z2NR53_9GAMM</name>
<dbReference type="Gene3D" id="1.10.1040.10">
    <property type="entry name" value="N-(1-d-carboxylethyl)-l-norvaline Dehydrogenase, domain 2"/>
    <property type="match status" value="1"/>
</dbReference>
<evidence type="ECO:0000259" key="5">
    <source>
        <dbReference type="Pfam" id="PF03446"/>
    </source>
</evidence>
<dbReference type="SUPFAM" id="SSF51735">
    <property type="entry name" value="NAD(P)-binding Rossmann-fold domains"/>
    <property type="match status" value="1"/>
</dbReference>
<dbReference type="Proteomes" id="UP000250079">
    <property type="component" value="Chromosome"/>
</dbReference>
<feature type="active site" evidence="4">
    <location>
        <position position="176"/>
    </location>
</feature>
<dbReference type="PANTHER" id="PTHR43060">
    <property type="entry name" value="3-HYDROXYISOBUTYRATE DEHYDROGENASE-LIKE 1, MITOCHONDRIAL-RELATED"/>
    <property type="match status" value="1"/>
</dbReference>
<dbReference type="RefSeq" id="WP_088918233.1">
    <property type="nucleotide sequence ID" value="NZ_CP018632.1"/>
</dbReference>
<sequence length="293" mass="30618">MISKSERVGFIGLGAMGVGMAANVIAKGYPLTIMGHTRREPVERLVALGATEVKTPAEMRAQCDVIILCVTTSDAVEAIVLGDDGLLAGGDNPFMLIDCGTSKPDSTLMLGAKLAESGCSMMDVPLGRSAAAAEAGTLNMMAGGSEADFNRAKPLLETMSENLFHVGELSAGHRIKLINNGYSMAVACLAAEAVATARAGNVDVKVLHQVMGAGPNRSDFFDWMMEAAVSGDESKLEFALKNGYKDMGYFGAMADEVGVDATLPKAATARLKALVEAGHGDDFVPAVMRLIQK</sequence>
<gene>
    <name evidence="7" type="primary">yihU</name>
    <name evidence="7" type="ORF">IMCC3135_14450</name>
</gene>
<evidence type="ECO:0000256" key="4">
    <source>
        <dbReference type="PIRSR" id="PIRSR000103-1"/>
    </source>
</evidence>
<dbReference type="SUPFAM" id="SSF48179">
    <property type="entry name" value="6-phosphogluconate dehydrogenase C-terminal domain-like"/>
    <property type="match status" value="1"/>
</dbReference>
<evidence type="ECO:0000256" key="3">
    <source>
        <dbReference type="ARBA" id="ARBA00023027"/>
    </source>
</evidence>
<dbReference type="EC" id="1.1.1.373" evidence="7"/>
<accession>A0A2Z2NR53</accession>
<feature type="domain" description="3-hydroxyisobutyrate dehydrogenase-like NAD-binding" evidence="6">
    <location>
        <begin position="171"/>
        <end position="289"/>
    </location>
</feature>
<dbReference type="GO" id="GO:0051287">
    <property type="term" value="F:NAD binding"/>
    <property type="evidence" value="ECO:0007669"/>
    <property type="project" value="InterPro"/>
</dbReference>
<dbReference type="Pfam" id="PF03446">
    <property type="entry name" value="NAD_binding_2"/>
    <property type="match status" value="1"/>
</dbReference>
<dbReference type="InterPro" id="IPR015815">
    <property type="entry name" value="HIBADH-related"/>
</dbReference>
<dbReference type="InterPro" id="IPR006115">
    <property type="entry name" value="6PGDH_NADP-bd"/>
</dbReference>
<dbReference type="Pfam" id="PF14833">
    <property type="entry name" value="NAD_binding_11"/>
    <property type="match status" value="1"/>
</dbReference>
<dbReference type="AlphaFoldDB" id="A0A2Z2NR53"/>
<evidence type="ECO:0000313" key="7">
    <source>
        <dbReference type="EMBL" id="ASJ72975.1"/>
    </source>
</evidence>
<dbReference type="GO" id="GO:0061596">
    <property type="term" value="F:3-sulfolactaldehyde reductase activity"/>
    <property type="evidence" value="ECO:0007669"/>
    <property type="project" value="UniProtKB-EC"/>
</dbReference>
<evidence type="ECO:0000256" key="2">
    <source>
        <dbReference type="ARBA" id="ARBA00023002"/>
    </source>
</evidence>
<dbReference type="InterPro" id="IPR008927">
    <property type="entry name" value="6-PGluconate_DH-like_C_sf"/>
</dbReference>
<evidence type="ECO:0000313" key="8">
    <source>
        <dbReference type="Proteomes" id="UP000250079"/>
    </source>
</evidence>
<dbReference type="InterPro" id="IPR036291">
    <property type="entry name" value="NAD(P)-bd_dom_sf"/>
</dbReference>
<protein>
    <submittedName>
        <fullName evidence="7">3-sulfolactaldehyde reductase</fullName>
        <ecNumber evidence="7">1.1.1.373</ecNumber>
    </submittedName>
</protein>
<dbReference type="PANTHER" id="PTHR43060:SF15">
    <property type="entry name" value="3-HYDROXYISOBUTYRATE DEHYDROGENASE-LIKE 1, MITOCHONDRIAL-RELATED"/>
    <property type="match status" value="1"/>
</dbReference>
<dbReference type="EMBL" id="CP018632">
    <property type="protein sequence ID" value="ASJ72975.1"/>
    <property type="molecule type" value="Genomic_DNA"/>
</dbReference>
<proteinExistence type="inferred from homology"/>